<evidence type="ECO:0000256" key="8">
    <source>
        <dbReference type="ARBA" id="ARBA00072606"/>
    </source>
</evidence>
<dbReference type="NCBIfam" id="TIGR00114">
    <property type="entry name" value="lumazine-synth"/>
    <property type="match status" value="1"/>
</dbReference>
<accession>A0A395M0E0</accession>
<dbReference type="GO" id="GO:0009349">
    <property type="term" value="C:riboflavin synthase complex"/>
    <property type="evidence" value="ECO:0007669"/>
    <property type="project" value="UniProtKB-UniRule"/>
</dbReference>
<feature type="binding site" evidence="9">
    <location>
        <begin position="85"/>
        <end position="86"/>
    </location>
    <ligand>
        <name>(2S)-2-hydroxy-3-oxobutyl phosphate</name>
        <dbReference type="ChEBI" id="CHEBI:58830"/>
    </ligand>
</feature>
<comment type="similarity">
    <text evidence="2 9">Belongs to the DMRL synthase family.</text>
</comment>
<dbReference type="GO" id="GO:0005829">
    <property type="term" value="C:cytosol"/>
    <property type="evidence" value="ECO:0007669"/>
    <property type="project" value="TreeGrafter"/>
</dbReference>
<evidence type="ECO:0000313" key="11">
    <source>
        <dbReference type="Proteomes" id="UP000266389"/>
    </source>
</evidence>
<organism evidence="10 11">
    <name type="scientific">Candidatus Thermochlorobacter aerophilus</name>
    <dbReference type="NCBI Taxonomy" id="1868324"/>
    <lineage>
        <taxon>Bacteria</taxon>
        <taxon>Pseudomonadati</taxon>
        <taxon>Chlorobiota</taxon>
        <taxon>Chlorobiia</taxon>
        <taxon>Chlorobiales</taxon>
        <taxon>Candidatus Thermochlorobacteriaceae</taxon>
        <taxon>Candidatus Thermochlorobacter</taxon>
    </lineage>
</organism>
<feature type="binding site" evidence="9">
    <location>
        <begin position="80"/>
        <end position="82"/>
    </location>
    <ligand>
        <name>5-amino-6-(D-ribitylamino)uracil</name>
        <dbReference type="ChEBI" id="CHEBI:15934"/>
    </ligand>
</feature>
<dbReference type="HAMAP" id="MF_00178">
    <property type="entry name" value="Lumazine_synth"/>
    <property type="match status" value="1"/>
</dbReference>
<feature type="binding site" evidence="9">
    <location>
        <position position="22"/>
    </location>
    <ligand>
        <name>5-amino-6-(D-ribitylamino)uracil</name>
        <dbReference type="ChEBI" id="CHEBI:15934"/>
    </ligand>
</feature>
<comment type="pathway">
    <text evidence="1 9">Cofactor biosynthesis; riboflavin biosynthesis; riboflavin from 2-hydroxy-3-oxobutyl phosphate and 5-amino-6-(D-ribitylamino)uracil: step 1/2.</text>
</comment>
<dbReference type="UniPathway" id="UPA00275">
    <property type="reaction ID" value="UER00404"/>
</dbReference>
<dbReference type="AlphaFoldDB" id="A0A395M0E0"/>
<sequence>MKIVEGHLSAQGLKIAIVASRWNDFVGARLIDGAVDCFVRHGGDPNAITLYRCPGSFELPMVVRKVALSKQFDAVVAIGVLIRGATPHFDLIAAETTKGIAQAAMESGVPVTFGVLTTDTIEQAIERAGTKAGNKGWEAAAAAIEMANLYQKLD</sequence>
<dbReference type="InterPro" id="IPR002180">
    <property type="entry name" value="LS/RS"/>
</dbReference>
<keyword evidence="5 9" id="KW-0808">Transferase</keyword>
<protein>
    <recommendedName>
        <fullName evidence="8 9">6,7-dimethyl-8-ribityllumazine synthase</fullName>
        <shortName evidence="9">DMRL synthase</shortName>
        <shortName evidence="9">LS</shortName>
        <shortName evidence="9">Lumazine synthase</shortName>
        <ecNumber evidence="3 9">2.5.1.78</ecNumber>
    </recommendedName>
</protein>
<dbReference type="Proteomes" id="UP000266389">
    <property type="component" value="Unassembled WGS sequence"/>
</dbReference>
<dbReference type="CDD" id="cd09209">
    <property type="entry name" value="Lumazine_synthase-I"/>
    <property type="match status" value="1"/>
</dbReference>
<evidence type="ECO:0000256" key="3">
    <source>
        <dbReference type="ARBA" id="ARBA00012664"/>
    </source>
</evidence>
<gene>
    <name evidence="9" type="primary">ribH</name>
    <name evidence="10" type="ORF">D0433_06845</name>
</gene>
<dbReference type="PANTHER" id="PTHR21058">
    <property type="entry name" value="6,7-DIMETHYL-8-RIBITYLLUMAZINE SYNTHASE DMRL SYNTHASE LUMAZINE SYNTHASE"/>
    <property type="match status" value="1"/>
</dbReference>
<comment type="catalytic activity">
    <reaction evidence="6 9">
        <text>(2S)-2-hydroxy-3-oxobutyl phosphate + 5-amino-6-(D-ribitylamino)uracil = 6,7-dimethyl-8-(1-D-ribityl)lumazine + phosphate + 2 H2O + H(+)</text>
        <dbReference type="Rhea" id="RHEA:26152"/>
        <dbReference type="ChEBI" id="CHEBI:15377"/>
        <dbReference type="ChEBI" id="CHEBI:15378"/>
        <dbReference type="ChEBI" id="CHEBI:15934"/>
        <dbReference type="ChEBI" id="CHEBI:43474"/>
        <dbReference type="ChEBI" id="CHEBI:58201"/>
        <dbReference type="ChEBI" id="CHEBI:58830"/>
        <dbReference type="EC" id="2.5.1.78"/>
    </reaction>
</comment>
<feature type="active site" description="Proton donor" evidence="9">
    <location>
        <position position="88"/>
    </location>
</feature>
<feature type="binding site" evidence="9">
    <location>
        <begin position="56"/>
        <end position="58"/>
    </location>
    <ligand>
        <name>5-amino-6-(D-ribitylamino)uracil</name>
        <dbReference type="ChEBI" id="CHEBI:15934"/>
    </ligand>
</feature>
<evidence type="ECO:0000256" key="9">
    <source>
        <dbReference type="HAMAP-Rule" id="MF_00178"/>
    </source>
</evidence>
<dbReference type="Gene3D" id="3.40.50.960">
    <property type="entry name" value="Lumazine/riboflavin synthase"/>
    <property type="match status" value="1"/>
</dbReference>
<dbReference type="InterPro" id="IPR034964">
    <property type="entry name" value="LS"/>
</dbReference>
<comment type="function">
    <text evidence="7 9">Catalyzes the formation of 6,7-dimethyl-8-ribityllumazine by condensation of 5-amino-6-(D-ribitylamino)uracil with 3,4-dihydroxy-2-butanone 4-phosphate. This is the penultimate step in the biosynthesis of riboflavin.</text>
</comment>
<dbReference type="Pfam" id="PF00885">
    <property type="entry name" value="DMRL_synthase"/>
    <property type="match status" value="1"/>
</dbReference>
<dbReference type="SUPFAM" id="SSF52121">
    <property type="entry name" value="Lumazine synthase"/>
    <property type="match status" value="1"/>
</dbReference>
<dbReference type="GO" id="GO:0000906">
    <property type="term" value="F:6,7-dimethyl-8-ribityllumazine synthase activity"/>
    <property type="evidence" value="ECO:0007669"/>
    <property type="project" value="UniProtKB-UniRule"/>
</dbReference>
<reference evidence="10 11" key="1">
    <citation type="journal article" date="2011" name="ISME J.">
        <title>Community ecology of hot spring cyanobacterial mats: predominant populations and their functional potential.</title>
        <authorList>
            <person name="Klatt C.G."/>
            <person name="Wood J.M."/>
            <person name="Rusch D.B."/>
            <person name="Bateson M.M."/>
            <person name="Hamamura N."/>
            <person name="Heidelberg J.F."/>
            <person name="Grossman A.R."/>
            <person name="Bhaya D."/>
            <person name="Cohan F.M."/>
            <person name="Kuhl M."/>
            <person name="Bryant D.A."/>
            <person name="Ward D.M."/>
        </authorList>
    </citation>
    <scope>NUCLEOTIDE SEQUENCE [LARGE SCALE GENOMIC DNA]</scope>
    <source>
        <strain evidence="10">OS</strain>
    </source>
</reference>
<evidence type="ECO:0000256" key="5">
    <source>
        <dbReference type="ARBA" id="ARBA00022679"/>
    </source>
</evidence>
<keyword evidence="4 9" id="KW-0686">Riboflavin biosynthesis</keyword>
<evidence type="ECO:0000256" key="1">
    <source>
        <dbReference type="ARBA" id="ARBA00004917"/>
    </source>
</evidence>
<dbReference type="InterPro" id="IPR036467">
    <property type="entry name" value="LS/RS_sf"/>
</dbReference>
<feature type="binding site" evidence="9">
    <location>
        <position position="127"/>
    </location>
    <ligand>
        <name>(2S)-2-hydroxy-3-oxobutyl phosphate</name>
        <dbReference type="ChEBI" id="CHEBI:58830"/>
    </ligand>
</feature>
<dbReference type="EC" id="2.5.1.78" evidence="3 9"/>
<evidence type="ECO:0000256" key="2">
    <source>
        <dbReference type="ARBA" id="ARBA00007424"/>
    </source>
</evidence>
<dbReference type="EMBL" id="PHFL01000045">
    <property type="protein sequence ID" value="RFM24182.1"/>
    <property type="molecule type" value="Genomic_DNA"/>
</dbReference>
<dbReference type="PANTHER" id="PTHR21058:SF0">
    <property type="entry name" value="6,7-DIMETHYL-8-RIBITYLLUMAZINE SYNTHASE"/>
    <property type="match status" value="1"/>
</dbReference>
<evidence type="ECO:0000256" key="4">
    <source>
        <dbReference type="ARBA" id="ARBA00022619"/>
    </source>
</evidence>
<dbReference type="NCBIfam" id="NF000812">
    <property type="entry name" value="PRK00061.1-4"/>
    <property type="match status" value="1"/>
</dbReference>
<name>A0A395M0E0_9BACT</name>
<feature type="binding site" evidence="9">
    <location>
        <position position="113"/>
    </location>
    <ligand>
        <name>5-amino-6-(D-ribitylamino)uracil</name>
        <dbReference type="ChEBI" id="CHEBI:15934"/>
    </ligand>
</feature>
<evidence type="ECO:0000313" key="10">
    <source>
        <dbReference type="EMBL" id="RFM24182.1"/>
    </source>
</evidence>
<dbReference type="GO" id="GO:0009231">
    <property type="term" value="P:riboflavin biosynthetic process"/>
    <property type="evidence" value="ECO:0007669"/>
    <property type="project" value="UniProtKB-UniRule"/>
</dbReference>
<evidence type="ECO:0000256" key="6">
    <source>
        <dbReference type="ARBA" id="ARBA00048785"/>
    </source>
</evidence>
<dbReference type="FunFam" id="3.40.50.960:FF:000001">
    <property type="entry name" value="6,7-dimethyl-8-ribityllumazine synthase"/>
    <property type="match status" value="1"/>
</dbReference>
<proteinExistence type="inferred from homology"/>
<comment type="caution">
    <text evidence="10">The sequence shown here is derived from an EMBL/GenBank/DDBJ whole genome shotgun (WGS) entry which is preliminary data.</text>
</comment>
<evidence type="ECO:0000256" key="7">
    <source>
        <dbReference type="ARBA" id="ARBA00058151"/>
    </source>
</evidence>